<dbReference type="Proteomes" id="UP000321490">
    <property type="component" value="Unassembled WGS sequence"/>
</dbReference>
<dbReference type="Gene3D" id="3.40.50.150">
    <property type="entry name" value="Vaccinia Virus protein VP39"/>
    <property type="match status" value="1"/>
</dbReference>
<dbReference type="GO" id="GO:0008757">
    <property type="term" value="F:S-adenosylmethionine-dependent methyltransferase activity"/>
    <property type="evidence" value="ECO:0007669"/>
    <property type="project" value="InterPro"/>
</dbReference>
<dbReference type="RefSeq" id="WP_153357563.1">
    <property type="nucleotide sequence ID" value="NZ_JABGDC010000027.1"/>
</dbReference>
<dbReference type="AlphaFoldDB" id="A0A562ISA6"/>
<evidence type="ECO:0000313" key="3">
    <source>
        <dbReference type="Proteomes" id="UP000321490"/>
    </source>
</evidence>
<dbReference type="EMBL" id="VLKF01000001">
    <property type="protein sequence ID" value="TWH73792.1"/>
    <property type="molecule type" value="Genomic_DNA"/>
</dbReference>
<dbReference type="PANTHER" id="PTHR43460:SF1">
    <property type="entry name" value="METHYLTRANSFERASE TYPE 11 DOMAIN-CONTAINING PROTEIN"/>
    <property type="match status" value="1"/>
</dbReference>
<organism evidence="2 3">
    <name type="scientific">Modestobacter roseus</name>
    <dbReference type="NCBI Taxonomy" id="1181884"/>
    <lineage>
        <taxon>Bacteria</taxon>
        <taxon>Bacillati</taxon>
        <taxon>Actinomycetota</taxon>
        <taxon>Actinomycetes</taxon>
        <taxon>Geodermatophilales</taxon>
        <taxon>Geodermatophilaceae</taxon>
        <taxon>Modestobacter</taxon>
    </lineage>
</organism>
<accession>A0A562ISA6</accession>
<sequence>MRSFEDLVAEAEAAPVDGWDFSWFAGRATEERPAWGYARLLIARLAGADTALDVQTGGGEVFTECLGRAARRPAVVLATEGWAPNAALARVALAPFGGRVHEVGERDPLPLADSTVDLVSSRHPVARGWDELARVLRPGGTYLSQGVGRGSNRELAEFLLGPQPDVGQPTLAEEVAAATAAGLQVVDAREQSTRVEFTDVGAVVHFLRKVVWTVPGFSVEEHRARLASLHDRIRRDGSFVCHSHRQLIEARRPR</sequence>
<dbReference type="InterPro" id="IPR052939">
    <property type="entry name" value="23S_rRNA_MeTrnsfrase_RlmA"/>
</dbReference>
<dbReference type="SUPFAM" id="SSF53335">
    <property type="entry name" value="S-adenosyl-L-methionine-dependent methyltransferases"/>
    <property type="match status" value="1"/>
</dbReference>
<evidence type="ECO:0000259" key="1">
    <source>
        <dbReference type="Pfam" id="PF08241"/>
    </source>
</evidence>
<reference evidence="2 3" key="1">
    <citation type="submission" date="2019-07" db="EMBL/GenBank/DDBJ databases">
        <title>R&amp;d 2014.</title>
        <authorList>
            <person name="Klenk H.-P."/>
        </authorList>
    </citation>
    <scope>NUCLEOTIDE SEQUENCE [LARGE SCALE GENOMIC DNA]</scope>
    <source>
        <strain evidence="2 3">DSM 45764</strain>
    </source>
</reference>
<gene>
    <name evidence="2" type="ORF">JD78_02316</name>
</gene>
<feature type="domain" description="Methyltransferase type 11" evidence="1">
    <location>
        <begin position="52"/>
        <end position="142"/>
    </location>
</feature>
<name>A0A562ISA6_9ACTN</name>
<dbReference type="PANTHER" id="PTHR43460">
    <property type="entry name" value="METHYLTRANSFERASE"/>
    <property type="match status" value="1"/>
</dbReference>
<protein>
    <recommendedName>
        <fullName evidence="1">Methyltransferase type 11 domain-containing protein</fullName>
    </recommendedName>
</protein>
<keyword evidence="3" id="KW-1185">Reference proteome</keyword>
<proteinExistence type="predicted"/>
<comment type="caution">
    <text evidence="2">The sequence shown here is derived from an EMBL/GenBank/DDBJ whole genome shotgun (WGS) entry which is preliminary data.</text>
</comment>
<dbReference type="InterPro" id="IPR029063">
    <property type="entry name" value="SAM-dependent_MTases_sf"/>
</dbReference>
<dbReference type="Pfam" id="PF08241">
    <property type="entry name" value="Methyltransf_11"/>
    <property type="match status" value="1"/>
</dbReference>
<dbReference type="OrthoDB" id="9795864at2"/>
<evidence type="ECO:0000313" key="2">
    <source>
        <dbReference type="EMBL" id="TWH73792.1"/>
    </source>
</evidence>
<dbReference type="InterPro" id="IPR013216">
    <property type="entry name" value="Methyltransf_11"/>
</dbReference>